<dbReference type="EMBL" id="BEDT01000001">
    <property type="protein sequence ID" value="GAX46464.1"/>
    <property type="molecule type" value="Genomic_DNA"/>
</dbReference>
<feature type="binding site" evidence="11">
    <location>
        <position position="178"/>
    </location>
    <ligand>
        <name>Mg(2+)</name>
        <dbReference type="ChEBI" id="CHEBI:18420"/>
    </ligand>
</feature>
<proteinExistence type="inferred from homology"/>
<evidence type="ECO:0000256" key="2">
    <source>
        <dbReference type="ARBA" id="ARBA00016337"/>
    </source>
</evidence>
<keyword evidence="4 10" id="KW-0808">Transferase</keyword>
<keyword evidence="7 10" id="KW-0460">Magnesium</keyword>
<dbReference type="PROSITE" id="PS51257">
    <property type="entry name" value="PROKAR_LIPOPROTEIN"/>
    <property type="match status" value="1"/>
</dbReference>
<dbReference type="GO" id="GO:0046872">
    <property type="term" value="F:metal ion binding"/>
    <property type="evidence" value="ECO:0007669"/>
    <property type="project" value="UniProtKB-UniRule"/>
</dbReference>
<feature type="binding site" evidence="11">
    <location>
        <position position="299"/>
    </location>
    <ligand>
        <name>Mg(2+)</name>
        <dbReference type="ChEBI" id="CHEBI:18420"/>
    </ligand>
</feature>
<evidence type="ECO:0000256" key="9">
    <source>
        <dbReference type="ARBA" id="ARBA00048540"/>
    </source>
</evidence>
<dbReference type="GO" id="GO:0016740">
    <property type="term" value="F:transferase activity"/>
    <property type="evidence" value="ECO:0007669"/>
    <property type="project" value="UniProtKB-UniRule"/>
</dbReference>
<gene>
    <name evidence="13" type="ORF">RsY01_43</name>
</gene>
<evidence type="ECO:0000256" key="4">
    <source>
        <dbReference type="ARBA" id="ARBA00022679"/>
    </source>
</evidence>
<accession>A0A224X891</accession>
<dbReference type="Proteomes" id="UP000218689">
    <property type="component" value="Unassembled WGS sequence"/>
</dbReference>
<evidence type="ECO:0000256" key="6">
    <source>
        <dbReference type="ARBA" id="ARBA00022827"/>
    </source>
</evidence>
<comment type="cofactor">
    <cofactor evidence="11">
        <name>Mg(2+)</name>
        <dbReference type="ChEBI" id="CHEBI:18420"/>
    </cofactor>
    <cofactor evidence="11">
        <name>Mn(2+)</name>
        <dbReference type="ChEBI" id="CHEBI:29035"/>
    </cofactor>
    <text evidence="11">Magnesium. Can also use manganese.</text>
</comment>
<feature type="chain" id="PRO_5039743958" description="FAD:protein FMN transferase" evidence="12">
    <location>
        <begin position="24"/>
        <end position="357"/>
    </location>
</feature>
<keyword evidence="14" id="KW-1185">Reference proteome</keyword>
<comment type="function">
    <text evidence="12">Flavin transferase that catalyzes the transfer of the FMN moiety of FAD and its covalent binding to the hydroxyl group of a threonine residue in a target flavoprotein.</text>
</comment>
<keyword evidence="12" id="KW-0997">Cell inner membrane</keyword>
<comment type="similarity">
    <text evidence="10 12">Belongs to the ApbE family.</text>
</comment>
<dbReference type="PIRSF" id="PIRSF006268">
    <property type="entry name" value="ApbE"/>
    <property type="match status" value="1"/>
</dbReference>
<dbReference type="RefSeq" id="WP_094783559.1">
    <property type="nucleotide sequence ID" value="NZ_BEDT01000001.1"/>
</dbReference>
<keyword evidence="12" id="KW-1003">Cell membrane</keyword>
<dbReference type="PANTHER" id="PTHR30040:SF2">
    <property type="entry name" value="FAD:PROTEIN FMN TRANSFERASE"/>
    <property type="match status" value="1"/>
</dbReference>
<dbReference type="AlphaFoldDB" id="A0A224X891"/>
<evidence type="ECO:0000256" key="11">
    <source>
        <dbReference type="PIRSR" id="PIRSR006268-2"/>
    </source>
</evidence>
<evidence type="ECO:0000256" key="1">
    <source>
        <dbReference type="ARBA" id="ARBA00011955"/>
    </source>
</evidence>
<organism evidence="13 14">
    <name type="scientific">Pseudolactococcus reticulitermitis</name>
    <dbReference type="NCBI Taxonomy" id="2025039"/>
    <lineage>
        <taxon>Bacteria</taxon>
        <taxon>Bacillati</taxon>
        <taxon>Bacillota</taxon>
        <taxon>Bacilli</taxon>
        <taxon>Lactobacillales</taxon>
        <taxon>Streptococcaceae</taxon>
        <taxon>Pseudolactococcus</taxon>
    </lineage>
</organism>
<evidence type="ECO:0000256" key="5">
    <source>
        <dbReference type="ARBA" id="ARBA00022723"/>
    </source>
</evidence>
<keyword evidence="12 13" id="KW-0449">Lipoprotein</keyword>
<comment type="subcellular location">
    <subcellularLocation>
        <location evidence="12">Cell inner membrane</location>
        <topology evidence="12">Lipid-anchor</topology>
        <orientation evidence="12">Periplasmic side</orientation>
    </subcellularLocation>
</comment>
<evidence type="ECO:0000313" key="13">
    <source>
        <dbReference type="EMBL" id="GAX46464.1"/>
    </source>
</evidence>
<dbReference type="SUPFAM" id="SSF143631">
    <property type="entry name" value="ApbE-like"/>
    <property type="match status" value="1"/>
</dbReference>
<comment type="catalytic activity">
    <reaction evidence="9 10 12">
        <text>L-threonyl-[protein] + FAD = FMN-L-threonyl-[protein] + AMP + H(+)</text>
        <dbReference type="Rhea" id="RHEA:36847"/>
        <dbReference type="Rhea" id="RHEA-COMP:11060"/>
        <dbReference type="Rhea" id="RHEA-COMP:11061"/>
        <dbReference type="ChEBI" id="CHEBI:15378"/>
        <dbReference type="ChEBI" id="CHEBI:30013"/>
        <dbReference type="ChEBI" id="CHEBI:57692"/>
        <dbReference type="ChEBI" id="CHEBI:74257"/>
        <dbReference type="ChEBI" id="CHEBI:456215"/>
        <dbReference type="EC" id="2.7.1.180"/>
    </reaction>
</comment>
<dbReference type="Pfam" id="PF02424">
    <property type="entry name" value="ApbE"/>
    <property type="match status" value="1"/>
</dbReference>
<feature type="signal peptide" evidence="12">
    <location>
        <begin position="1"/>
        <end position="23"/>
    </location>
</feature>
<dbReference type="InterPro" id="IPR024932">
    <property type="entry name" value="ApbE"/>
</dbReference>
<keyword evidence="3 10" id="KW-0285">Flavoprotein</keyword>
<keyword evidence="6 10" id="KW-0274">FAD</keyword>
<keyword evidence="12" id="KW-0732">Signal</keyword>
<sequence length="357" mass="39471">MKKYKKSLGFLALLLGLSLILTACGTHKRDLRSKPYVKETFTMGTYVKITAYDKGHEKDIAAALAIAKDYDQKTSVNQSGSELDAINDQAGIKPVKVSKSVYKLLKEAYAYSEKQTGFDMMIGAISSLWHIGFDDARKPSQAEIDQALPLVSYRLVEFDDQKQTVYITQKGAKIDLGAITKGYVSDRMTDYLTAHGVTTAIVDLGSSSLSLIGQSYRGENEPWTIGIKDPNQAVTAQVGLLEAQDESVSTSGIYERYLEADGKIYPHLLNPKTGYPFDSDIQSVTIVSKKGVDGDALSTTIFALGTKKGYEFVTKQKDVEAVFVDKDNKVYVTQNLKNRFELDKKSEYRLGEIADLK</sequence>
<reference evidence="14" key="1">
    <citation type="submission" date="2017-08" db="EMBL/GenBank/DDBJ databases">
        <title>Draft genome sequence of Lactococcus sp. strain Rs-Y01, isolated from the gut of the lower termite Reticulitermes speratus.</title>
        <authorList>
            <person name="Ohkuma M."/>
            <person name="Yuki M."/>
        </authorList>
    </citation>
    <scope>NUCLEOTIDE SEQUENCE [LARGE SCALE GENOMIC DNA]</scope>
    <source>
        <strain evidence="14">Rs-Y01</strain>
    </source>
</reference>
<dbReference type="InterPro" id="IPR003374">
    <property type="entry name" value="ApbE-like_sf"/>
</dbReference>
<dbReference type="OrthoDB" id="9778595at2"/>
<evidence type="ECO:0000313" key="14">
    <source>
        <dbReference type="Proteomes" id="UP000218689"/>
    </source>
</evidence>
<comment type="caution">
    <text evidence="13">The sequence shown here is derived from an EMBL/GenBank/DDBJ whole genome shotgun (WGS) entry which is preliminary data.</text>
</comment>
<dbReference type="GO" id="GO:0005886">
    <property type="term" value="C:plasma membrane"/>
    <property type="evidence" value="ECO:0007669"/>
    <property type="project" value="UniProtKB-SubCell"/>
</dbReference>
<dbReference type="Gene3D" id="3.10.520.10">
    <property type="entry name" value="ApbE-like domains"/>
    <property type="match status" value="1"/>
</dbReference>
<name>A0A224X891_9LACT</name>
<evidence type="ECO:0000256" key="10">
    <source>
        <dbReference type="PIRNR" id="PIRNR006268"/>
    </source>
</evidence>
<keyword evidence="12" id="KW-0472">Membrane</keyword>
<dbReference type="EC" id="2.7.1.180" evidence="1 10"/>
<evidence type="ECO:0000256" key="3">
    <source>
        <dbReference type="ARBA" id="ARBA00022630"/>
    </source>
</evidence>
<evidence type="ECO:0000256" key="7">
    <source>
        <dbReference type="ARBA" id="ARBA00022842"/>
    </source>
</evidence>
<dbReference type="PANTHER" id="PTHR30040">
    <property type="entry name" value="THIAMINE BIOSYNTHESIS LIPOPROTEIN APBE"/>
    <property type="match status" value="1"/>
</dbReference>
<keyword evidence="5 10" id="KW-0479">Metal-binding</keyword>
<feature type="binding site" evidence="11">
    <location>
        <position position="295"/>
    </location>
    <ligand>
        <name>Mg(2+)</name>
        <dbReference type="ChEBI" id="CHEBI:18420"/>
    </ligand>
</feature>
<protein>
    <recommendedName>
        <fullName evidence="2 10">FAD:protein FMN transferase</fullName>
        <ecNumber evidence="1 10">2.7.1.180</ecNumber>
    </recommendedName>
    <alternativeName>
        <fullName evidence="8 10">Flavin transferase</fullName>
    </alternativeName>
</protein>
<evidence type="ECO:0000256" key="8">
    <source>
        <dbReference type="ARBA" id="ARBA00031306"/>
    </source>
</evidence>
<evidence type="ECO:0000256" key="12">
    <source>
        <dbReference type="RuleBase" id="RU363002"/>
    </source>
</evidence>